<evidence type="ECO:0000256" key="1">
    <source>
        <dbReference type="ARBA" id="ARBA00007689"/>
    </source>
</evidence>
<dbReference type="AlphaFoldDB" id="A0A1N6MSV0"/>
<keyword evidence="6" id="KW-1185">Reference proteome</keyword>
<dbReference type="Proteomes" id="UP000224871">
    <property type="component" value="Unassembled WGS sequence"/>
</dbReference>
<dbReference type="PANTHER" id="PTHR37828">
    <property type="entry name" value="GSR2449 PROTEIN"/>
    <property type="match status" value="1"/>
</dbReference>
<proteinExistence type="inferred from homology"/>
<feature type="domain" description="YCII-related" evidence="2">
    <location>
        <begin position="6"/>
        <end position="84"/>
    </location>
</feature>
<dbReference type="SUPFAM" id="SSF54909">
    <property type="entry name" value="Dimeric alpha+beta barrel"/>
    <property type="match status" value="1"/>
</dbReference>
<name>A0A1N6MSV0_9GAMM</name>
<dbReference type="EMBL" id="NIBU01000055">
    <property type="protein sequence ID" value="PHM30362.1"/>
    <property type="molecule type" value="Genomic_DNA"/>
</dbReference>
<gene>
    <name evidence="3" type="ORF">Xinn_03296</name>
    <name evidence="4" type="ORF">XIS1_130003</name>
</gene>
<evidence type="ECO:0000313" key="5">
    <source>
        <dbReference type="Proteomes" id="UP000196435"/>
    </source>
</evidence>
<dbReference type="Pfam" id="PF03795">
    <property type="entry name" value="YCII"/>
    <property type="match status" value="1"/>
</dbReference>
<reference evidence="3 6" key="3">
    <citation type="journal article" date="2017" name="Nat. Microbiol.">
        <title>Natural product diversity associated with the nematode symbionts Photorhabdus and Xenorhabdus.</title>
        <authorList>
            <person name="Tobias N.J."/>
            <person name="Wolff H."/>
            <person name="Djahanschiri B."/>
            <person name="Grundmann F."/>
            <person name="Kronenwerth M."/>
            <person name="Shi Y.M."/>
            <person name="Simonyi S."/>
            <person name="Grun P."/>
            <person name="Shapiro-Ilan D."/>
            <person name="Pidot S.J."/>
            <person name="Stinear T.P."/>
            <person name="Ebersberger I."/>
            <person name="Bode H.B."/>
        </authorList>
    </citation>
    <scope>NUCLEOTIDE SEQUENCE [LARGE SCALE GENOMIC DNA]</scope>
    <source>
        <strain evidence="3 6">DSM 16336</strain>
    </source>
</reference>
<evidence type="ECO:0000313" key="3">
    <source>
        <dbReference type="EMBL" id="PHM30362.1"/>
    </source>
</evidence>
<sequence>MSVIYVIILTYIKPIEDVDAQIPAHIEWLKSGYSDGVFLASGRKIPRDGGIIIAKCDSIEDLKERISQDPFQKLNIAKVEIIPFEASMKAELLKNIL</sequence>
<reference evidence="5" key="2">
    <citation type="submission" date="2016-12" db="EMBL/GenBank/DDBJ databases">
        <authorList>
            <person name="Gaudriault S."/>
        </authorList>
    </citation>
    <scope>NUCLEOTIDE SEQUENCE [LARGE SCALE GENOMIC DNA]</scope>
    <source>
        <strain evidence="5">HGB1681 (deposited as PTA-6826 in the American Type Culture Collection)</strain>
    </source>
</reference>
<dbReference type="EMBL" id="FTLG01000035">
    <property type="protein sequence ID" value="SIP71925.1"/>
    <property type="molecule type" value="Genomic_DNA"/>
</dbReference>
<dbReference type="Proteomes" id="UP000196435">
    <property type="component" value="Unassembled WGS sequence"/>
</dbReference>
<dbReference type="PANTHER" id="PTHR37828:SF1">
    <property type="entry name" value="YCII-RELATED DOMAIN-CONTAINING PROTEIN"/>
    <property type="match status" value="1"/>
</dbReference>
<protein>
    <recommendedName>
        <fullName evidence="2">YCII-related domain-containing protein</fullName>
    </recommendedName>
</protein>
<accession>A0A1N6MSV0</accession>
<dbReference type="OrthoDB" id="9814407at2"/>
<evidence type="ECO:0000313" key="6">
    <source>
        <dbReference type="Proteomes" id="UP000224871"/>
    </source>
</evidence>
<reference evidence="4" key="1">
    <citation type="submission" date="2016-12" db="EMBL/GenBank/DDBJ databases">
        <authorList>
            <person name="Song W.-J."/>
            <person name="Kurnit D.M."/>
        </authorList>
    </citation>
    <scope>NUCLEOTIDE SEQUENCE [LARGE SCALE GENOMIC DNA]</scope>
    <source>
        <strain evidence="4">HGB1681</strain>
    </source>
</reference>
<evidence type="ECO:0000259" key="2">
    <source>
        <dbReference type="Pfam" id="PF03795"/>
    </source>
</evidence>
<dbReference type="Gene3D" id="3.30.70.1060">
    <property type="entry name" value="Dimeric alpha+beta barrel"/>
    <property type="match status" value="1"/>
</dbReference>
<organism evidence="4 5">
    <name type="scientific">Xenorhabdus innexi</name>
    <dbReference type="NCBI Taxonomy" id="290109"/>
    <lineage>
        <taxon>Bacteria</taxon>
        <taxon>Pseudomonadati</taxon>
        <taxon>Pseudomonadota</taxon>
        <taxon>Gammaproteobacteria</taxon>
        <taxon>Enterobacterales</taxon>
        <taxon>Morganellaceae</taxon>
        <taxon>Xenorhabdus</taxon>
    </lineage>
</organism>
<dbReference type="RefSeq" id="WP_086952936.1">
    <property type="nucleotide sequence ID" value="NZ_CAWNQC010000254.1"/>
</dbReference>
<dbReference type="InterPro" id="IPR011008">
    <property type="entry name" value="Dimeric_a/b-barrel"/>
</dbReference>
<evidence type="ECO:0000313" key="4">
    <source>
        <dbReference type="EMBL" id="SIP71925.1"/>
    </source>
</evidence>
<comment type="similarity">
    <text evidence="1">Belongs to the YciI family.</text>
</comment>
<dbReference type="InterPro" id="IPR005545">
    <property type="entry name" value="YCII"/>
</dbReference>